<dbReference type="PANTHER" id="PTHR30251">
    <property type="entry name" value="PILUS ASSEMBLY CHAPERONE"/>
    <property type="match status" value="1"/>
</dbReference>
<dbReference type="InterPro" id="IPR013783">
    <property type="entry name" value="Ig-like_fold"/>
</dbReference>
<name>A0ABW3LT26_9GAMM</name>
<evidence type="ECO:0000313" key="4">
    <source>
        <dbReference type="Proteomes" id="UP001597033"/>
    </source>
</evidence>
<protein>
    <submittedName>
        <fullName evidence="3">Molecular chaperone</fullName>
    </submittedName>
</protein>
<dbReference type="RefSeq" id="WP_162378309.1">
    <property type="nucleotide sequence ID" value="NZ_JBHTKN010000001.1"/>
</dbReference>
<evidence type="ECO:0000313" key="3">
    <source>
        <dbReference type="EMBL" id="MFD1041202.1"/>
    </source>
</evidence>
<feature type="signal peptide" evidence="1">
    <location>
        <begin position="1"/>
        <end position="25"/>
    </location>
</feature>
<evidence type="ECO:0000256" key="1">
    <source>
        <dbReference type="SAM" id="SignalP"/>
    </source>
</evidence>
<dbReference type="InterPro" id="IPR008962">
    <property type="entry name" value="PapD-like_sf"/>
</dbReference>
<dbReference type="PANTHER" id="PTHR30251:SF4">
    <property type="entry name" value="SLR1668 PROTEIN"/>
    <property type="match status" value="1"/>
</dbReference>
<accession>A0ABW3LT26</accession>
<reference evidence="4" key="1">
    <citation type="journal article" date="2019" name="Int. J. Syst. Evol. Microbiol.">
        <title>The Global Catalogue of Microorganisms (GCM) 10K type strain sequencing project: providing services to taxonomists for standard genome sequencing and annotation.</title>
        <authorList>
            <consortium name="The Broad Institute Genomics Platform"/>
            <consortium name="The Broad Institute Genome Sequencing Center for Infectious Disease"/>
            <person name="Wu L."/>
            <person name="Ma J."/>
        </authorList>
    </citation>
    <scope>NUCLEOTIDE SEQUENCE [LARGE SCALE GENOMIC DNA]</scope>
    <source>
        <strain evidence="4">CCUG 55854</strain>
    </source>
</reference>
<evidence type="ECO:0000259" key="2">
    <source>
        <dbReference type="Pfam" id="PF00345"/>
    </source>
</evidence>
<keyword evidence="4" id="KW-1185">Reference proteome</keyword>
<keyword evidence="1" id="KW-0732">Signal</keyword>
<dbReference type="InterPro" id="IPR050643">
    <property type="entry name" value="Periplasmic_pilus_chap"/>
</dbReference>
<gene>
    <name evidence="3" type="ORF">ACFQ2N_02405</name>
</gene>
<dbReference type="InterPro" id="IPR016147">
    <property type="entry name" value="Pili_assmbl_chaperone_N"/>
</dbReference>
<feature type="chain" id="PRO_5045182406" evidence="1">
    <location>
        <begin position="26"/>
        <end position="245"/>
    </location>
</feature>
<organism evidence="3 4">
    <name type="scientific">Pseudoxanthomonas kaohsiungensis</name>
    <dbReference type="NCBI Taxonomy" id="283923"/>
    <lineage>
        <taxon>Bacteria</taxon>
        <taxon>Pseudomonadati</taxon>
        <taxon>Pseudomonadota</taxon>
        <taxon>Gammaproteobacteria</taxon>
        <taxon>Lysobacterales</taxon>
        <taxon>Lysobacteraceae</taxon>
        <taxon>Pseudoxanthomonas</taxon>
    </lineage>
</organism>
<dbReference type="Gene3D" id="2.60.40.10">
    <property type="entry name" value="Immunoglobulins"/>
    <property type="match status" value="1"/>
</dbReference>
<dbReference type="Pfam" id="PF00345">
    <property type="entry name" value="PapD_N"/>
    <property type="match status" value="1"/>
</dbReference>
<comment type="caution">
    <text evidence="3">The sequence shown here is derived from an EMBL/GenBank/DDBJ whole genome shotgun (WGS) entry which is preliminary data.</text>
</comment>
<dbReference type="Proteomes" id="UP001597033">
    <property type="component" value="Unassembled WGS sequence"/>
</dbReference>
<proteinExistence type="predicted"/>
<sequence length="245" mass="26255">MIRGRATLRLFTLAIWLAAATPATSGDLRLEPVSLTLGPGEEATSLWLSNTGRQPLQAQVRLFSWTQDGGGEVLQATRELAVSPPLLEVPPLGRQRVRVVRLAGSTISAETAYRLVVDELPPDSPPAAGGQASLLRYSIPVFIQPSAAAKPRLSARIDEDAAGNRLLRLQNSGDRHARVAALAYIGTGERRHALAPNLAGYVLAGRYKHWPLPADAGRPPYGRFEADVDGEPVVLVPEADLLTGR</sequence>
<dbReference type="SUPFAM" id="SSF49354">
    <property type="entry name" value="PapD-like"/>
    <property type="match status" value="1"/>
</dbReference>
<dbReference type="EMBL" id="JBHTKN010000001">
    <property type="protein sequence ID" value="MFD1041202.1"/>
    <property type="molecule type" value="Genomic_DNA"/>
</dbReference>
<feature type="domain" description="Pili assembly chaperone N-terminal" evidence="2">
    <location>
        <begin position="29"/>
        <end position="147"/>
    </location>
</feature>